<keyword evidence="8 9" id="KW-0472">Membrane</keyword>
<evidence type="ECO:0000256" key="7">
    <source>
        <dbReference type="ARBA" id="ARBA00022989"/>
    </source>
</evidence>
<feature type="transmembrane region" description="Helical" evidence="9">
    <location>
        <begin position="142"/>
        <end position="158"/>
    </location>
</feature>
<evidence type="ECO:0000256" key="4">
    <source>
        <dbReference type="ARBA" id="ARBA00013039"/>
    </source>
</evidence>
<dbReference type="InterPro" id="IPR050925">
    <property type="entry name" value="Rhomboid_protease_S54"/>
</dbReference>
<organism evidence="11">
    <name type="scientific">Alona affinis</name>
    <dbReference type="NCBI Taxonomy" id="381656"/>
    <lineage>
        <taxon>Eukaryota</taxon>
        <taxon>Metazoa</taxon>
        <taxon>Ecdysozoa</taxon>
        <taxon>Arthropoda</taxon>
        <taxon>Crustacea</taxon>
        <taxon>Branchiopoda</taxon>
        <taxon>Diplostraca</taxon>
        <taxon>Cladocera</taxon>
        <taxon>Anomopoda</taxon>
        <taxon>Chydoridae</taxon>
        <taxon>Alona</taxon>
    </lineage>
</organism>
<proteinExistence type="inferred from homology"/>
<comment type="catalytic activity">
    <reaction evidence="1">
        <text>Cleaves type-1 transmembrane domains using a catalytic dyad composed of serine and histidine that are contributed by different transmembrane domains.</text>
        <dbReference type="EC" id="3.4.21.105"/>
    </reaction>
</comment>
<dbReference type="PANTHER" id="PTHR43731:SF14">
    <property type="entry name" value="PRESENILIN-ASSOCIATED RHOMBOID-LIKE PROTEIN, MITOCHONDRIAL"/>
    <property type="match status" value="1"/>
</dbReference>
<evidence type="ECO:0000256" key="9">
    <source>
        <dbReference type="SAM" id="Phobius"/>
    </source>
</evidence>
<evidence type="ECO:0000256" key="1">
    <source>
        <dbReference type="ARBA" id="ARBA00000156"/>
    </source>
</evidence>
<dbReference type="AlphaFoldDB" id="A0A9N6ZDK9"/>
<evidence type="ECO:0000256" key="2">
    <source>
        <dbReference type="ARBA" id="ARBA00004141"/>
    </source>
</evidence>
<feature type="transmembrane region" description="Helical" evidence="9">
    <location>
        <begin position="179"/>
        <end position="199"/>
    </location>
</feature>
<accession>A0A9N6ZDK9</accession>
<evidence type="ECO:0000256" key="8">
    <source>
        <dbReference type="ARBA" id="ARBA00023136"/>
    </source>
</evidence>
<comment type="similarity">
    <text evidence="3">Belongs to the peptidase S54 family.</text>
</comment>
<feature type="transmembrane region" description="Helical" evidence="9">
    <location>
        <begin position="269"/>
        <end position="293"/>
    </location>
</feature>
<dbReference type="PANTHER" id="PTHR43731">
    <property type="entry name" value="RHOMBOID PROTEASE"/>
    <property type="match status" value="1"/>
</dbReference>
<feature type="transmembrane region" description="Helical" evidence="9">
    <location>
        <begin position="71"/>
        <end position="92"/>
    </location>
</feature>
<sequence>MLSVHRSVLFSSRSSLSATKLDHVRRIFLSGSRSSNRQARSPFQSSRRVKLTPSEVTVGTGSSPSQGGPRIFGPVVFAFGFSGTCFTFASIWEYEQMRTKALQFKSRAIGWAKNRQDYVNSKHGDLRNQLNAWWKSLTEEQMMFYGLLFINTLVFAAWKVPSWQKFMAAYFCSNPFARAVCWPMVFSNFSHYNFLHFGLNMYVLKSFMDVSAGAMGKEQFLAFYLSAGIMSSLGSHIFKTLMRSPGLSLGASGCIMGVLAYFCSMHPDALLQIAFVPGFTFTADSGLKALLCFDSLGLLMRWKMLDHAAHLGGALFGLFWYHWGQNGLWNHRTGLLEVWHSFRNGRKPGE</sequence>
<dbReference type="InterPro" id="IPR035952">
    <property type="entry name" value="Rhomboid-like_sf"/>
</dbReference>
<keyword evidence="5 9" id="KW-0812">Transmembrane</keyword>
<protein>
    <recommendedName>
        <fullName evidence="4">rhomboid protease</fullName>
        <ecNumber evidence="4">3.4.21.105</ecNumber>
    </recommendedName>
</protein>
<feature type="transmembrane region" description="Helical" evidence="9">
    <location>
        <begin position="305"/>
        <end position="323"/>
    </location>
</feature>
<evidence type="ECO:0000256" key="5">
    <source>
        <dbReference type="ARBA" id="ARBA00022692"/>
    </source>
</evidence>
<feature type="transmembrane region" description="Helical" evidence="9">
    <location>
        <begin position="245"/>
        <end position="263"/>
    </location>
</feature>
<dbReference type="Pfam" id="PF01694">
    <property type="entry name" value="Rhomboid"/>
    <property type="match status" value="1"/>
</dbReference>
<dbReference type="GO" id="GO:0016020">
    <property type="term" value="C:membrane"/>
    <property type="evidence" value="ECO:0007669"/>
    <property type="project" value="UniProtKB-SubCell"/>
</dbReference>
<keyword evidence="6" id="KW-0378">Hydrolase</keyword>
<feature type="domain" description="Peptidase S54 rhomboid" evidence="10">
    <location>
        <begin position="181"/>
        <end position="320"/>
    </location>
</feature>
<evidence type="ECO:0000256" key="3">
    <source>
        <dbReference type="ARBA" id="ARBA00009045"/>
    </source>
</evidence>
<feature type="transmembrane region" description="Helical" evidence="9">
    <location>
        <begin position="219"/>
        <end position="238"/>
    </location>
</feature>
<dbReference type="FunFam" id="1.20.1540.10:FF:000012">
    <property type="entry name" value="Rhomboid family protein"/>
    <property type="match status" value="1"/>
</dbReference>
<dbReference type="Gene3D" id="1.20.1540.10">
    <property type="entry name" value="Rhomboid-like"/>
    <property type="match status" value="1"/>
</dbReference>
<comment type="subcellular location">
    <subcellularLocation>
        <location evidence="2">Membrane</location>
        <topology evidence="2">Multi-pass membrane protein</topology>
    </subcellularLocation>
</comment>
<dbReference type="InterPro" id="IPR022764">
    <property type="entry name" value="Peptidase_S54_rhomboid_dom"/>
</dbReference>
<evidence type="ECO:0000259" key="10">
    <source>
        <dbReference type="Pfam" id="PF01694"/>
    </source>
</evidence>
<dbReference type="EC" id="3.4.21.105" evidence="4"/>
<dbReference type="EMBL" id="OC978184">
    <property type="protein sequence ID" value="CAG4634839.1"/>
    <property type="molecule type" value="Genomic_DNA"/>
</dbReference>
<reference evidence="11" key="1">
    <citation type="submission" date="2021-04" db="EMBL/GenBank/DDBJ databases">
        <authorList>
            <person name="Cornetti L."/>
        </authorList>
    </citation>
    <scope>NUCLEOTIDE SEQUENCE</scope>
</reference>
<evidence type="ECO:0000313" key="11">
    <source>
        <dbReference type="EMBL" id="CAG4634839.1"/>
    </source>
</evidence>
<name>A0A9N6ZDK9_9CRUS</name>
<dbReference type="SUPFAM" id="SSF144091">
    <property type="entry name" value="Rhomboid-like"/>
    <property type="match status" value="1"/>
</dbReference>
<gene>
    <name evidence="11" type="primary">EOG090X07NR</name>
</gene>
<keyword evidence="7 9" id="KW-1133">Transmembrane helix</keyword>
<dbReference type="GO" id="GO:0004252">
    <property type="term" value="F:serine-type endopeptidase activity"/>
    <property type="evidence" value="ECO:0007669"/>
    <property type="project" value="InterPro"/>
</dbReference>
<dbReference type="GO" id="GO:0006465">
    <property type="term" value="P:signal peptide processing"/>
    <property type="evidence" value="ECO:0007669"/>
    <property type="project" value="TreeGrafter"/>
</dbReference>
<evidence type="ECO:0000256" key="6">
    <source>
        <dbReference type="ARBA" id="ARBA00022801"/>
    </source>
</evidence>